<dbReference type="Pfam" id="PF04722">
    <property type="entry name" value="Ssu72"/>
    <property type="match status" value="1"/>
</dbReference>
<evidence type="ECO:0000256" key="9">
    <source>
        <dbReference type="RuleBase" id="RU369031"/>
    </source>
</evidence>
<keyword evidence="6 9" id="KW-0539">Nucleus</keyword>
<keyword evidence="4 9" id="KW-0378">Hydrolase</keyword>
<dbReference type="AlphaFoldDB" id="A0AAD5LPU4"/>
<proteinExistence type="inferred from homology"/>
<comment type="caution">
    <text evidence="10">The sequence shown here is derived from an EMBL/GenBank/DDBJ whole genome shotgun (WGS) entry which is preliminary data.</text>
</comment>
<evidence type="ECO:0000256" key="8">
    <source>
        <dbReference type="ARBA" id="ARBA00048336"/>
    </source>
</evidence>
<comment type="similarity">
    <text evidence="2 9">Belongs to the SSU72 phosphatase family.</text>
</comment>
<dbReference type="Proteomes" id="UP001209570">
    <property type="component" value="Unassembled WGS sequence"/>
</dbReference>
<comment type="function">
    <text evidence="9">Protein phosphatase that catalyzes the dephosphorylation of the C-terminal domain of RNA polymerase II. Plays a role in RNA processing and termination.</text>
</comment>
<comment type="subcellular location">
    <subcellularLocation>
        <location evidence="1 9">Nucleus</location>
    </subcellularLocation>
</comment>
<comment type="catalytic activity">
    <reaction evidence="8 9">
        <text>O-phospho-L-threonyl-[protein] + H2O = L-threonyl-[protein] + phosphate</text>
        <dbReference type="Rhea" id="RHEA:47004"/>
        <dbReference type="Rhea" id="RHEA-COMP:11060"/>
        <dbReference type="Rhea" id="RHEA-COMP:11605"/>
        <dbReference type="ChEBI" id="CHEBI:15377"/>
        <dbReference type="ChEBI" id="CHEBI:30013"/>
        <dbReference type="ChEBI" id="CHEBI:43474"/>
        <dbReference type="ChEBI" id="CHEBI:61977"/>
        <dbReference type="EC" id="3.1.3.16"/>
    </reaction>
</comment>
<comment type="catalytic activity">
    <reaction evidence="7 9">
        <text>O-phospho-L-seryl-[protein] + H2O = L-seryl-[protein] + phosphate</text>
        <dbReference type="Rhea" id="RHEA:20629"/>
        <dbReference type="Rhea" id="RHEA-COMP:9863"/>
        <dbReference type="Rhea" id="RHEA-COMP:11604"/>
        <dbReference type="ChEBI" id="CHEBI:15377"/>
        <dbReference type="ChEBI" id="CHEBI:29999"/>
        <dbReference type="ChEBI" id="CHEBI:43474"/>
        <dbReference type="ChEBI" id="CHEBI:83421"/>
        <dbReference type="EC" id="3.1.3.16"/>
    </reaction>
</comment>
<evidence type="ECO:0000313" key="10">
    <source>
        <dbReference type="EMBL" id="KAJ0406210.1"/>
    </source>
</evidence>
<gene>
    <name evidence="10" type="ORF">P43SY_000394</name>
</gene>
<dbReference type="EMBL" id="JAKCXM010000035">
    <property type="protein sequence ID" value="KAJ0406210.1"/>
    <property type="molecule type" value="Genomic_DNA"/>
</dbReference>
<keyword evidence="3 9" id="KW-0507">mRNA processing</keyword>
<evidence type="ECO:0000256" key="4">
    <source>
        <dbReference type="ARBA" id="ARBA00022801"/>
    </source>
</evidence>
<evidence type="ECO:0000256" key="3">
    <source>
        <dbReference type="ARBA" id="ARBA00022664"/>
    </source>
</evidence>
<evidence type="ECO:0000256" key="7">
    <source>
        <dbReference type="ARBA" id="ARBA00047761"/>
    </source>
</evidence>
<name>A0AAD5LPU4_PYTIN</name>
<dbReference type="PANTHER" id="PTHR20383">
    <property type="entry name" value="RNA POLYMERASE II SUBUNIT A C-TERMINAL DOMAIN PHOSPHATASE"/>
    <property type="match status" value="1"/>
</dbReference>
<dbReference type="GO" id="GO:0006397">
    <property type="term" value="P:mRNA processing"/>
    <property type="evidence" value="ECO:0007669"/>
    <property type="project" value="UniProtKB-KW"/>
</dbReference>
<dbReference type="InterPro" id="IPR006811">
    <property type="entry name" value="RNA_pol_II_suA"/>
</dbReference>
<accession>A0AAD5LPU4</accession>
<protein>
    <recommendedName>
        <fullName evidence="9">RNA polymerase II subunit A C-terminal domain phosphatase SSU72</fullName>
        <shortName evidence="9">CTD phosphatase SSU72</shortName>
        <ecNumber evidence="9">3.1.3.16</ecNumber>
    </recommendedName>
</protein>
<evidence type="ECO:0000313" key="11">
    <source>
        <dbReference type="Proteomes" id="UP001209570"/>
    </source>
</evidence>
<evidence type="ECO:0000256" key="5">
    <source>
        <dbReference type="ARBA" id="ARBA00022912"/>
    </source>
</evidence>
<evidence type="ECO:0000256" key="1">
    <source>
        <dbReference type="ARBA" id="ARBA00004123"/>
    </source>
</evidence>
<keyword evidence="11" id="KW-1185">Reference proteome</keyword>
<organism evidence="10 11">
    <name type="scientific">Pythium insidiosum</name>
    <name type="common">Pythiosis disease agent</name>
    <dbReference type="NCBI Taxonomy" id="114742"/>
    <lineage>
        <taxon>Eukaryota</taxon>
        <taxon>Sar</taxon>
        <taxon>Stramenopiles</taxon>
        <taxon>Oomycota</taxon>
        <taxon>Peronosporomycetes</taxon>
        <taxon>Pythiales</taxon>
        <taxon>Pythiaceae</taxon>
        <taxon>Pythium</taxon>
    </lineage>
</organism>
<dbReference type="GO" id="GO:0004722">
    <property type="term" value="F:protein serine/threonine phosphatase activity"/>
    <property type="evidence" value="ECO:0007669"/>
    <property type="project" value="UniProtKB-UniRule"/>
</dbReference>
<reference evidence="10" key="1">
    <citation type="submission" date="2021-12" db="EMBL/GenBank/DDBJ databases">
        <title>Prjna785345.</title>
        <authorList>
            <person name="Rujirawat T."/>
            <person name="Krajaejun T."/>
        </authorList>
    </citation>
    <scope>NUCLEOTIDE SEQUENCE</scope>
    <source>
        <strain evidence="10">Pi057C3</strain>
    </source>
</reference>
<dbReference type="Gene3D" id="3.40.50.2300">
    <property type="match status" value="2"/>
</dbReference>
<sequence>MFLSKRARKSYDADDGVKRNELGLVTRVRQRFAKERASETARRPLFATVCVNNVNRSMNAHEALEAAGMRVCSFGAGSVVCFPGRTATTPRIFSFSTSYEIMYETLKAEDEEHHTRTGVLKMLERNRSIKNGPQRWHKLSNKQLQDIDVVICLDSDMFIKVLEELEKLPELTEDMVKDTVVHFEKARAKQLIYVGLRV</sequence>
<evidence type="ECO:0000256" key="6">
    <source>
        <dbReference type="ARBA" id="ARBA00023242"/>
    </source>
</evidence>
<dbReference type="EC" id="3.1.3.16" evidence="9"/>
<dbReference type="GO" id="GO:0005634">
    <property type="term" value="C:nucleus"/>
    <property type="evidence" value="ECO:0007669"/>
    <property type="project" value="UniProtKB-SubCell"/>
</dbReference>
<evidence type="ECO:0000256" key="2">
    <source>
        <dbReference type="ARBA" id="ARBA00008978"/>
    </source>
</evidence>
<keyword evidence="5 9" id="KW-0904">Protein phosphatase</keyword>